<feature type="domain" description="TY-Chap central" evidence="2">
    <location>
        <begin position="188"/>
        <end position="311"/>
    </location>
</feature>
<dbReference type="RefSeq" id="WP_378419589.1">
    <property type="nucleotide sequence ID" value="NZ_JBHSFO010000014.1"/>
</dbReference>
<evidence type="ECO:0000259" key="3">
    <source>
        <dbReference type="Pfam" id="PF22552"/>
    </source>
</evidence>
<proteinExistence type="predicted"/>
<protein>
    <recommendedName>
        <fullName evidence="7">YbjN domain-containing protein</fullName>
    </recommendedName>
</protein>
<name>A0ABV9FV50_9NOCA</name>
<comment type="caution">
    <text evidence="5">The sequence shown here is derived from an EMBL/GenBank/DDBJ whole genome shotgun (WGS) entry which is preliminary data.</text>
</comment>
<dbReference type="InterPro" id="IPR054344">
    <property type="entry name" value="TY-Chap_N"/>
</dbReference>
<dbReference type="Proteomes" id="UP001595914">
    <property type="component" value="Unassembled WGS sequence"/>
</dbReference>
<evidence type="ECO:0008006" key="7">
    <source>
        <dbReference type="Google" id="ProtNLM"/>
    </source>
</evidence>
<dbReference type="Pfam" id="PF22554">
    <property type="entry name" value="Chap-C"/>
    <property type="match status" value="1"/>
</dbReference>
<feature type="domain" description="TY-Chap N-terminal" evidence="3">
    <location>
        <begin position="14"/>
        <end position="142"/>
    </location>
</feature>
<evidence type="ECO:0000256" key="1">
    <source>
        <dbReference type="SAM" id="MobiDB-lite"/>
    </source>
</evidence>
<dbReference type="Pfam" id="PF22552">
    <property type="entry name" value="TY-Chap3"/>
    <property type="match status" value="1"/>
</dbReference>
<sequence>MSEFGTFDLSVDKAWRSFRAALADYVVEMVDTDFLVLQSAESNIAGHHVQYVQFLSHDSDAVSCGVPTNADLDPKQALSLADEARLRELGWAPQDRAVADDCAHPNTRFFFADRPRMRADELATMAVTVLRELWNVPHPGFLRAGTLGRTAELPVGENYSRNAPPTEQDPTPYPDASIGADFPRDHTHLRELVGAALTDSPDHPPALDADGDIELTLDGMPVFVIVHPTEPYVQIWAPLLQQISDHARAAAIVAELNTGWPLIKFVLTEDRLSASIIVVANPFVPRHLTDMLGRMSAFLTTCDDGFVARFGAVSARHTQDPGSGRDGEPEFPAALMAVIDLGADAMGELGARRVVETCAHDRDTILEYIRLCSEQEAEWLGNADAAREDPDQDDLELCLSEARNWSRTVEALLAALRLIDSPGRHRAQGRHRAPDSATESRPRDRFGPTEPTLFDDPS</sequence>
<evidence type="ECO:0000259" key="2">
    <source>
        <dbReference type="Pfam" id="PF22551"/>
    </source>
</evidence>
<gene>
    <name evidence="5" type="ORF">ACFO6S_19305</name>
</gene>
<feature type="domain" description="TY-Chap C-terminal" evidence="4">
    <location>
        <begin position="330"/>
        <end position="419"/>
    </location>
</feature>
<dbReference type="InterPro" id="IPR054343">
    <property type="entry name" value="TY-Chap_M"/>
</dbReference>
<evidence type="ECO:0000313" key="6">
    <source>
        <dbReference type="Proteomes" id="UP001595914"/>
    </source>
</evidence>
<dbReference type="EMBL" id="JBHSFO010000014">
    <property type="protein sequence ID" value="MFC4605853.1"/>
    <property type="molecule type" value="Genomic_DNA"/>
</dbReference>
<feature type="compositionally biased region" description="Basic and acidic residues" evidence="1">
    <location>
        <begin position="432"/>
        <end position="447"/>
    </location>
</feature>
<accession>A0ABV9FV50</accession>
<reference evidence="6" key="1">
    <citation type="journal article" date="2019" name="Int. J. Syst. Evol. Microbiol.">
        <title>The Global Catalogue of Microorganisms (GCM) 10K type strain sequencing project: providing services to taxonomists for standard genome sequencing and annotation.</title>
        <authorList>
            <consortium name="The Broad Institute Genomics Platform"/>
            <consortium name="The Broad Institute Genome Sequencing Center for Infectious Disease"/>
            <person name="Wu L."/>
            <person name="Ma J."/>
        </authorList>
    </citation>
    <scope>NUCLEOTIDE SEQUENCE [LARGE SCALE GENOMIC DNA]</scope>
    <source>
        <strain evidence="6">CCUG 54520</strain>
    </source>
</reference>
<dbReference type="Pfam" id="PF22551">
    <property type="entry name" value="TY-Chap1"/>
    <property type="match status" value="1"/>
</dbReference>
<feature type="region of interest" description="Disordered" evidence="1">
    <location>
        <begin position="423"/>
        <end position="458"/>
    </location>
</feature>
<evidence type="ECO:0000313" key="5">
    <source>
        <dbReference type="EMBL" id="MFC4605853.1"/>
    </source>
</evidence>
<dbReference type="InterPro" id="IPR054342">
    <property type="entry name" value="TY-Chap_C"/>
</dbReference>
<organism evidence="5 6">
    <name type="scientific">Rhodococcus kronopolitis</name>
    <dbReference type="NCBI Taxonomy" id="1460226"/>
    <lineage>
        <taxon>Bacteria</taxon>
        <taxon>Bacillati</taxon>
        <taxon>Actinomycetota</taxon>
        <taxon>Actinomycetes</taxon>
        <taxon>Mycobacteriales</taxon>
        <taxon>Nocardiaceae</taxon>
        <taxon>Rhodococcus</taxon>
    </lineage>
</organism>
<keyword evidence="6" id="KW-1185">Reference proteome</keyword>
<evidence type="ECO:0000259" key="4">
    <source>
        <dbReference type="Pfam" id="PF22554"/>
    </source>
</evidence>